<gene>
    <name evidence="1" type="ORF">AB1Y20_023614</name>
</gene>
<protein>
    <submittedName>
        <fullName evidence="1">Uncharacterized protein</fullName>
    </submittedName>
</protein>
<name>A0AB34JFW4_PRYPA</name>
<proteinExistence type="predicted"/>
<dbReference type="AlphaFoldDB" id="A0AB34JFW4"/>
<dbReference type="EMBL" id="JBGBPQ010000009">
    <property type="protein sequence ID" value="KAL1520142.1"/>
    <property type="molecule type" value="Genomic_DNA"/>
</dbReference>
<comment type="caution">
    <text evidence="1">The sequence shown here is derived from an EMBL/GenBank/DDBJ whole genome shotgun (WGS) entry which is preliminary data.</text>
</comment>
<organism evidence="1 2">
    <name type="scientific">Prymnesium parvum</name>
    <name type="common">Toxic golden alga</name>
    <dbReference type="NCBI Taxonomy" id="97485"/>
    <lineage>
        <taxon>Eukaryota</taxon>
        <taxon>Haptista</taxon>
        <taxon>Haptophyta</taxon>
        <taxon>Prymnesiophyceae</taxon>
        <taxon>Prymnesiales</taxon>
        <taxon>Prymnesiaceae</taxon>
        <taxon>Prymnesium</taxon>
    </lineage>
</organism>
<accession>A0AB34JFW4</accession>
<sequence>MEHAPGLGASLFALHAALAMRKKAMMEEKQYEQALADLLDQMRRDGEDFVSAAMLAATGEVNGSKLVRQVIERAAGGWRSSTLFGYMRGEAPFEHVHARQQTEHKRVSDVHTREHDVRAAAIVRAGCGYVKSKVALVGGAATSGERLADGRVCGTGEHRGG</sequence>
<dbReference type="Proteomes" id="UP001515480">
    <property type="component" value="Unassembled WGS sequence"/>
</dbReference>
<keyword evidence="2" id="KW-1185">Reference proteome</keyword>
<evidence type="ECO:0000313" key="2">
    <source>
        <dbReference type="Proteomes" id="UP001515480"/>
    </source>
</evidence>
<reference evidence="1 2" key="1">
    <citation type="journal article" date="2024" name="Science">
        <title>Giant polyketide synthase enzymes in the biosynthesis of giant marine polyether toxins.</title>
        <authorList>
            <person name="Fallon T.R."/>
            <person name="Shende V.V."/>
            <person name="Wierzbicki I.H."/>
            <person name="Pendleton A.L."/>
            <person name="Watervoot N.F."/>
            <person name="Auber R.P."/>
            <person name="Gonzalez D.J."/>
            <person name="Wisecaver J.H."/>
            <person name="Moore B.S."/>
        </authorList>
    </citation>
    <scope>NUCLEOTIDE SEQUENCE [LARGE SCALE GENOMIC DNA]</scope>
    <source>
        <strain evidence="1 2">12B1</strain>
    </source>
</reference>
<evidence type="ECO:0000313" key="1">
    <source>
        <dbReference type="EMBL" id="KAL1520142.1"/>
    </source>
</evidence>